<comment type="caution">
    <text evidence="2">The sequence shown here is derived from an EMBL/GenBank/DDBJ whole genome shotgun (WGS) entry which is preliminary data.</text>
</comment>
<evidence type="ECO:0000313" key="3">
    <source>
        <dbReference type="Proteomes" id="UP001165343"/>
    </source>
</evidence>
<proteinExistence type="predicted"/>
<keyword evidence="3" id="KW-1185">Reference proteome</keyword>
<accession>A0ABT0RHG8</accession>
<name>A0ABT0RHG8_9SPHN</name>
<dbReference type="Proteomes" id="UP001165343">
    <property type="component" value="Unassembled WGS sequence"/>
</dbReference>
<organism evidence="2 3">
    <name type="scientific">Sphingomonas anseongensis</name>
    <dbReference type="NCBI Taxonomy" id="2908207"/>
    <lineage>
        <taxon>Bacteria</taxon>
        <taxon>Pseudomonadati</taxon>
        <taxon>Pseudomonadota</taxon>
        <taxon>Alphaproteobacteria</taxon>
        <taxon>Sphingomonadales</taxon>
        <taxon>Sphingomonadaceae</taxon>
        <taxon>Sphingomonas</taxon>
    </lineage>
</organism>
<gene>
    <name evidence="2" type="ORF">LZ519_10415</name>
</gene>
<protein>
    <submittedName>
        <fullName evidence="2">Ribbon-helix-helix domain-containing protein</fullName>
    </submittedName>
</protein>
<dbReference type="InterPro" id="IPR038268">
    <property type="entry name" value="RHH_sf"/>
</dbReference>
<dbReference type="EMBL" id="JAMGBC010000001">
    <property type="protein sequence ID" value="MCL6679722.1"/>
    <property type="molecule type" value="Genomic_DNA"/>
</dbReference>
<sequence>MGAAPPPSPPKKRSVTIAGHETSIALEPIFWTALEKAAADADLPLNALVARIDAQRLEASPPANLASAIRQWLYARTLAGE</sequence>
<dbReference type="InterPro" id="IPR027373">
    <property type="entry name" value="RHH_dom"/>
</dbReference>
<dbReference type="Gene3D" id="1.10.3990.20">
    <property type="entry name" value="protein bp1543"/>
    <property type="match status" value="1"/>
</dbReference>
<reference evidence="2" key="1">
    <citation type="submission" date="2022-05" db="EMBL/GenBank/DDBJ databases">
        <authorList>
            <person name="Jo J.-H."/>
            <person name="Im W.-T."/>
        </authorList>
    </citation>
    <scope>NUCLEOTIDE SEQUENCE</scope>
    <source>
        <strain evidence="2">RG327</strain>
    </source>
</reference>
<dbReference type="RefSeq" id="WP_249868604.1">
    <property type="nucleotide sequence ID" value="NZ_JAMGBC010000001.1"/>
</dbReference>
<feature type="domain" description="Ribbon-helix-helix" evidence="1">
    <location>
        <begin position="10"/>
        <end position="74"/>
    </location>
</feature>
<dbReference type="Pfam" id="PF13467">
    <property type="entry name" value="RHH_4"/>
    <property type="match status" value="1"/>
</dbReference>
<evidence type="ECO:0000259" key="1">
    <source>
        <dbReference type="Pfam" id="PF13467"/>
    </source>
</evidence>
<evidence type="ECO:0000313" key="2">
    <source>
        <dbReference type="EMBL" id="MCL6679722.1"/>
    </source>
</evidence>